<accession>A0AC61RV54</accession>
<reference evidence="1" key="1">
    <citation type="submission" date="2019-04" db="EMBL/GenBank/DDBJ databases">
        <title>Microbes associate with the intestines of laboratory mice.</title>
        <authorList>
            <person name="Navarre W."/>
            <person name="Wong E."/>
            <person name="Huang K."/>
            <person name="Tropini C."/>
            <person name="Ng K."/>
            <person name="Yu B."/>
        </authorList>
    </citation>
    <scope>NUCLEOTIDE SEQUENCE</scope>
    <source>
        <strain evidence="1">NM01_1-7b</strain>
    </source>
</reference>
<name>A0AC61RV54_9FIRM</name>
<dbReference type="EMBL" id="SRYA01000027">
    <property type="protein sequence ID" value="TGY95557.1"/>
    <property type="molecule type" value="Genomic_DNA"/>
</dbReference>
<gene>
    <name evidence="1" type="ORF">E5329_14135</name>
</gene>
<sequence length="653" mass="72476">MKIMKRAWKLLLLFLMGMIVSESTAYAKESKEVKVAFTHDLHSHLEPFYLEEDGKEQQVGGFARIMTYLNEQRQSEENFLYLDGGDFSMGTLYQTVYTTQAAELRMLGYLGADAATFGNHEFDYRSKGLADMLQAAKDSGDEIPPLVVCNIDWEATLKSEKAEEGAILQEAFEMYGVKPYIIVEKGGVKIAIIGVFGKDSLECAPTCALTFRDPVEAVKDTVEEIQKQENADVIICVSHSGTWEDEKKSEDELLAKGVPELDLIVSGHTHSILEEPIIHGNTVIVSTGEYGARVGTLSMTQKEDGRWSLTDYKLTLMDEAYPEEKEAAEKIKELGATIDSDYLSRFGFTKDQVLARNPWEFTGINGLGEKLQEEPLGNLLADSYRYVVNNSDTGDANPAMVAVVPSGCIRDTFHKDKDITVSDAFQTLSLGSGPDGIPGYPLVSAYFTGKELKTMAEVDASISPMMTTAQLYVSGLTYTINPSRMILNKVTDVKFQDMDGNVQELEDDKLYRLIADLYSGQMLGAVTEQSYGILSIVPKDAQGNEIPIEQLEEHIIYVDGQELKAWECVARYLDSFEKETEAKEPEIPEYYSTTHDRKVVENDSSLGAVLKNPNGIALAVFAAAAGFVIIIILVIALIVRWRKKKKRCAGRKL</sequence>
<comment type="caution">
    <text evidence="1">The sequence shown here is derived from an EMBL/GenBank/DDBJ whole genome shotgun (WGS) entry which is preliminary data.</text>
</comment>
<protein>
    <submittedName>
        <fullName evidence="1">Bifunctional metallophosphatase/5'-nucleotidase</fullName>
    </submittedName>
</protein>
<dbReference type="Proteomes" id="UP000304953">
    <property type="component" value="Unassembled WGS sequence"/>
</dbReference>
<organism evidence="1 2">
    <name type="scientific">Petralouisia muris</name>
    <dbReference type="NCBI Taxonomy" id="3032872"/>
    <lineage>
        <taxon>Bacteria</taxon>
        <taxon>Bacillati</taxon>
        <taxon>Bacillota</taxon>
        <taxon>Clostridia</taxon>
        <taxon>Lachnospirales</taxon>
        <taxon>Lachnospiraceae</taxon>
        <taxon>Petralouisia</taxon>
    </lineage>
</organism>
<evidence type="ECO:0000313" key="1">
    <source>
        <dbReference type="EMBL" id="TGY95557.1"/>
    </source>
</evidence>
<proteinExistence type="predicted"/>
<evidence type="ECO:0000313" key="2">
    <source>
        <dbReference type="Proteomes" id="UP000304953"/>
    </source>
</evidence>
<keyword evidence="2" id="KW-1185">Reference proteome</keyword>